<comment type="caution">
    <text evidence="2">The sequence shown here is derived from an EMBL/GenBank/DDBJ whole genome shotgun (WGS) entry which is preliminary data.</text>
</comment>
<name>A0A1F5MKM3_9BACT</name>
<feature type="region of interest" description="Disordered" evidence="1">
    <location>
        <begin position="1"/>
        <end position="83"/>
    </location>
</feature>
<dbReference type="Proteomes" id="UP000178017">
    <property type="component" value="Unassembled WGS sequence"/>
</dbReference>
<evidence type="ECO:0000313" key="3">
    <source>
        <dbReference type="Proteomes" id="UP000178017"/>
    </source>
</evidence>
<sequence>MNTDDPNPTPLNDNNQPQAVEPSSDSGQPMADLVDALQSVDTQAPEASLNATSIEDNNGDRIELNEDPPNFESSRNQAPLIKK</sequence>
<evidence type="ECO:0000313" key="2">
    <source>
        <dbReference type="EMBL" id="OGE65859.1"/>
    </source>
</evidence>
<evidence type="ECO:0000256" key="1">
    <source>
        <dbReference type="SAM" id="MobiDB-lite"/>
    </source>
</evidence>
<reference evidence="2 3" key="1">
    <citation type="journal article" date="2016" name="Nat. Commun.">
        <title>Thousands of microbial genomes shed light on interconnected biogeochemical processes in an aquifer system.</title>
        <authorList>
            <person name="Anantharaman K."/>
            <person name="Brown C.T."/>
            <person name="Hug L.A."/>
            <person name="Sharon I."/>
            <person name="Castelle C.J."/>
            <person name="Probst A.J."/>
            <person name="Thomas B.C."/>
            <person name="Singh A."/>
            <person name="Wilkins M.J."/>
            <person name="Karaoz U."/>
            <person name="Brodie E.L."/>
            <person name="Williams K.H."/>
            <person name="Hubbard S.S."/>
            <person name="Banfield J.F."/>
        </authorList>
    </citation>
    <scope>NUCLEOTIDE SEQUENCE [LARGE SCALE GENOMIC DNA]</scope>
</reference>
<gene>
    <name evidence="2" type="ORF">A3B49_02800</name>
</gene>
<feature type="compositionally biased region" description="Low complexity" evidence="1">
    <location>
        <begin position="1"/>
        <end position="18"/>
    </location>
</feature>
<organism evidence="2 3">
    <name type="scientific">Candidatus Daviesbacteria bacterium RIFCSPLOWO2_01_FULL_40_24</name>
    <dbReference type="NCBI Taxonomy" id="1797787"/>
    <lineage>
        <taxon>Bacteria</taxon>
        <taxon>Candidatus Daviesiibacteriota</taxon>
    </lineage>
</organism>
<dbReference type="EMBL" id="MFDO01000003">
    <property type="protein sequence ID" value="OGE65859.1"/>
    <property type="molecule type" value="Genomic_DNA"/>
</dbReference>
<accession>A0A1F5MKM3</accession>
<dbReference type="AlphaFoldDB" id="A0A1F5MKM3"/>
<protein>
    <submittedName>
        <fullName evidence="2">Uncharacterized protein</fullName>
    </submittedName>
</protein>
<proteinExistence type="predicted"/>